<protein>
    <submittedName>
        <fullName evidence="1">Uncharacterized protein</fullName>
    </submittedName>
</protein>
<proteinExistence type="predicted"/>
<gene>
    <name evidence="1" type="ORF">RAG0_14786</name>
</gene>
<sequence>MPGLHVEKIPLMANAACQKVWNRDFNKDHPDDDRLTTYGGWMNPKCFLLIDNGPVNGPYTLLKLRWDGEKLVDDLGPLHPRIRKEFETKYQFNPEDRPETNGLTDQELKDVLKPEECNRVMKSRNEMTARHYGMMYKQT</sequence>
<dbReference type="AlphaFoldDB" id="A0A1E1LKD2"/>
<evidence type="ECO:0000313" key="2">
    <source>
        <dbReference type="Proteomes" id="UP000178912"/>
    </source>
</evidence>
<keyword evidence="2" id="KW-1185">Reference proteome</keyword>
<accession>A0A1E1LKD2</accession>
<name>A0A1E1LKD2_9HELO</name>
<reference evidence="2" key="1">
    <citation type="submission" date="2016-03" db="EMBL/GenBank/DDBJ databases">
        <authorList>
            <person name="Guldener U."/>
        </authorList>
    </citation>
    <scope>NUCLEOTIDE SEQUENCE [LARGE SCALE GENOMIC DNA]</scope>
    <source>
        <strain evidence="2">04CH-RAC-A.6.1</strain>
    </source>
</reference>
<evidence type="ECO:0000313" key="1">
    <source>
        <dbReference type="EMBL" id="CZT10259.1"/>
    </source>
</evidence>
<dbReference type="Proteomes" id="UP000178912">
    <property type="component" value="Unassembled WGS sequence"/>
</dbReference>
<dbReference type="OrthoDB" id="4907064at2759"/>
<organism evidence="1 2">
    <name type="scientific">Rhynchosporium agropyri</name>
    <dbReference type="NCBI Taxonomy" id="914238"/>
    <lineage>
        <taxon>Eukaryota</taxon>
        <taxon>Fungi</taxon>
        <taxon>Dikarya</taxon>
        <taxon>Ascomycota</taxon>
        <taxon>Pezizomycotina</taxon>
        <taxon>Leotiomycetes</taxon>
        <taxon>Helotiales</taxon>
        <taxon>Ploettnerulaceae</taxon>
        <taxon>Rhynchosporium</taxon>
    </lineage>
</organism>
<dbReference type="EMBL" id="FJUX01000125">
    <property type="protein sequence ID" value="CZT10259.1"/>
    <property type="molecule type" value="Genomic_DNA"/>
</dbReference>